<feature type="region of interest" description="Disordered" evidence="1">
    <location>
        <begin position="32"/>
        <end position="145"/>
    </location>
</feature>
<gene>
    <name evidence="4" type="ORF">I4J89_37625</name>
</gene>
<evidence type="ECO:0000256" key="3">
    <source>
        <dbReference type="SAM" id="SignalP"/>
    </source>
</evidence>
<keyword evidence="3" id="KW-0732">Signal</keyword>
<feature type="compositionally biased region" description="Basic and acidic residues" evidence="1">
    <location>
        <begin position="58"/>
        <end position="123"/>
    </location>
</feature>
<dbReference type="RefSeq" id="WP_196418951.1">
    <property type="nucleotide sequence ID" value="NZ_JADQTO010000025.1"/>
</dbReference>
<accession>A0A931CJ85</accession>
<feature type="compositionally biased region" description="Pro residues" evidence="1">
    <location>
        <begin position="293"/>
        <end position="311"/>
    </location>
</feature>
<dbReference type="PROSITE" id="PS51257">
    <property type="entry name" value="PROKAR_LIPOPROTEIN"/>
    <property type="match status" value="1"/>
</dbReference>
<evidence type="ECO:0000313" key="4">
    <source>
        <dbReference type="EMBL" id="MBG0567183.1"/>
    </source>
</evidence>
<dbReference type="EMBL" id="JADQTO010000025">
    <property type="protein sequence ID" value="MBG0567183.1"/>
    <property type="molecule type" value="Genomic_DNA"/>
</dbReference>
<reference evidence="4" key="1">
    <citation type="submission" date="2020-11" db="EMBL/GenBank/DDBJ databases">
        <title>Isolation and identification of active actinomycetes.</title>
        <authorList>
            <person name="Sun X."/>
        </authorList>
    </citation>
    <scope>NUCLEOTIDE SEQUENCE</scope>
    <source>
        <strain evidence="4">NEAU-A11</strain>
    </source>
</reference>
<keyword evidence="5" id="KW-1185">Reference proteome</keyword>
<keyword evidence="2" id="KW-1133">Transmembrane helix</keyword>
<feature type="signal peptide" evidence="3">
    <location>
        <begin position="1"/>
        <end position="24"/>
    </location>
</feature>
<protein>
    <submittedName>
        <fullName evidence="4">Uncharacterized protein</fullName>
    </submittedName>
</protein>
<organism evidence="4 5">
    <name type="scientific">Actinoplanes aureus</name>
    <dbReference type="NCBI Taxonomy" id="2792083"/>
    <lineage>
        <taxon>Bacteria</taxon>
        <taxon>Bacillati</taxon>
        <taxon>Actinomycetota</taxon>
        <taxon>Actinomycetes</taxon>
        <taxon>Micromonosporales</taxon>
        <taxon>Micromonosporaceae</taxon>
        <taxon>Actinoplanes</taxon>
    </lineage>
</organism>
<feature type="chain" id="PRO_5036714257" evidence="3">
    <location>
        <begin position="25"/>
        <end position="311"/>
    </location>
</feature>
<evidence type="ECO:0000256" key="1">
    <source>
        <dbReference type="SAM" id="MobiDB-lite"/>
    </source>
</evidence>
<evidence type="ECO:0000313" key="5">
    <source>
        <dbReference type="Proteomes" id="UP000598146"/>
    </source>
</evidence>
<sequence length="311" mass="33087">MARRARYRHLVMGLAAAVLLGAAACGGDGDGDGRALPSGRPSVEVSLDRTTRGTPEQTRTEQTEDPEPTRTQETEPEPTRTQDPEPEPTRTQEAEPEPTRTQETEPEPTRTQETEPEPTRTQDPDSTEEPAEQPAASAAAVPVSDDADSGGFLGWLLLFVLLGSVIAIVLVSRSRRVAVWEAEASALAAETRSVTGVRLPPVLTARTAAERSLSWPPARDDLIDLSARWGTLATRSIGDAQQAHAGTVAALLRDLVPAIDAENEALAGGREWHRLRPQVDSVLESLNAILTPQPAPGTVPPADPGPAPYPA</sequence>
<comment type="caution">
    <text evidence="4">The sequence shown here is derived from an EMBL/GenBank/DDBJ whole genome shotgun (WGS) entry which is preliminary data.</text>
</comment>
<dbReference type="Proteomes" id="UP000598146">
    <property type="component" value="Unassembled WGS sequence"/>
</dbReference>
<proteinExistence type="predicted"/>
<evidence type="ECO:0000256" key="2">
    <source>
        <dbReference type="SAM" id="Phobius"/>
    </source>
</evidence>
<feature type="region of interest" description="Disordered" evidence="1">
    <location>
        <begin position="291"/>
        <end position="311"/>
    </location>
</feature>
<name>A0A931CJ85_9ACTN</name>
<feature type="compositionally biased region" description="Low complexity" evidence="1">
    <location>
        <begin position="132"/>
        <end position="144"/>
    </location>
</feature>
<dbReference type="AlphaFoldDB" id="A0A931CJ85"/>
<feature type="transmembrane region" description="Helical" evidence="2">
    <location>
        <begin position="152"/>
        <end position="171"/>
    </location>
</feature>
<keyword evidence="2" id="KW-0472">Membrane</keyword>
<keyword evidence="2" id="KW-0812">Transmembrane</keyword>